<reference evidence="2" key="1">
    <citation type="submission" date="2018-01" db="EMBL/GenBank/DDBJ databases">
        <authorList>
            <person name="Peeters C."/>
        </authorList>
    </citation>
    <scope>NUCLEOTIDE SEQUENCE [LARGE SCALE GENOMIC DNA]</scope>
</reference>
<dbReference type="EMBL" id="OGTP01000033">
    <property type="protein sequence ID" value="SPB18576.1"/>
    <property type="molecule type" value="Genomic_DNA"/>
</dbReference>
<proteinExistence type="predicted"/>
<name>A0A2U3IED9_9BURK</name>
<evidence type="ECO:0000313" key="2">
    <source>
        <dbReference type="Proteomes" id="UP000238169"/>
    </source>
</evidence>
<protein>
    <submittedName>
        <fullName evidence="1">Uncharacterized protein</fullName>
    </submittedName>
</protein>
<accession>A0A2U3IED9</accession>
<dbReference type="OrthoDB" id="6690820at2"/>
<sequence>MEQKIITLMGKPGKPALAPLPEAFAELNEFVGTWALASETGRTTQRHTVGMPAIVAFKDAMLPRVDELVAWLNQYRLDSLPDEAKTAMYLLLSFAEIAPAVEFYQQPNVIDGYDPFRFAADESFAMRPAI</sequence>
<evidence type="ECO:0000313" key="1">
    <source>
        <dbReference type="EMBL" id="SPB18576.1"/>
    </source>
</evidence>
<dbReference type="Proteomes" id="UP000238169">
    <property type="component" value="Unassembled WGS sequence"/>
</dbReference>
<keyword evidence="2" id="KW-1185">Reference proteome</keyword>
<gene>
    <name evidence="1" type="ORF">NOV72_05776</name>
</gene>
<dbReference type="RefSeq" id="WP_106858022.1">
    <property type="nucleotide sequence ID" value="NZ_OGTP01000033.1"/>
</dbReference>
<organism evidence="1 2">
    <name type="scientific">Caballeronia novacaledonica</name>
    <dbReference type="NCBI Taxonomy" id="1544861"/>
    <lineage>
        <taxon>Bacteria</taxon>
        <taxon>Pseudomonadati</taxon>
        <taxon>Pseudomonadota</taxon>
        <taxon>Betaproteobacteria</taxon>
        <taxon>Burkholderiales</taxon>
        <taxon>Burkholderiaceae</taxon>
        <taxon>Caballeronia</taxon>
    </lineage>
</organism>
<dbReference type="AlphaFoldDB" id="A0A2U3IED9"/>